<accession>A0A6C0CBX6</accession>
<proteinExistence type="predicted"/>
<name>A0A6C0CBX6_9ZZZZ</name>
<dbReference type="EMBL" id="MN739384">
    <property type="protein sequence ID" value="QHT01941.1"/>
    <property type="molecule type" value="Genomic_DNA"/>
</dbReference>
<organism evidence="1">
    <name type="scientific">viral metagenome</name>
    <dbReference type="NCBI Taxonomy" id="1070528"/>
    <lineage>
        <taxon>unclassified sequences</taxon>
        <taxon>metagenomes</taxon>
        <taxon>organismal metagenomes</taxon>
    </lineage>
</organism>
<protein>
    <submittedName>
        <fullName evidence="1">Uncharacterized protein</fullName>
    </submittedName>
</protein>
<reference evidence="1" key="1">
    <citation type="journal article" date="2020" name="Nature">
        <title>Giant virus diversity and host interactions through global metagenomics.</title>
        <authorList>
            <person name="Schulz F."/>
            <person name="Roux S."/>
            <person name="Paez-Espino D."/>
            <person name="Jungbluth S."/>
            <person name="Walsh D.A."/>
            <person name="Denef V.J."/>
            <person name="McMahon K.D."/>
            <person name="Konstantinidis K.T."/>
            <person name="Eloe-Fadrosh E.A."/>
            <person name="Kyrpides N.C."/>
            <person name="Woyke T."/>
        </authorList>
    </citation>
    <scope>NUCLEOTIDE SEQUENCE</scope>
    <source>
        <strain evidence="1">GVMAG-M-3300020523-10</strain>
    </source>
</reference>
<dbReference type="AlphaFoldDB" id="A0A6C0CBX6"/>
<evidence type="ECO:0000313" key="1">
    <source>
        <dbReference type="EMBL" id="QHT01941.1"/>
    </source>
</evidence>
<sequence length="128" mass="14756">MFANHNIGKVSRVDFVQNLVKGRREAFVHFEEWFTTPEATKLYEDIVNPNVKAQFKYCESGKFWPLLVTTNSKQKVYNPDYKNLTKKEVKTGYKSSLMHYCSNYVSASTDGNKKQHVLGNQPKTVVSI</sequence>